<comment type="caution">
    <text evidence="2">The sequence shown here is derived from an EMBL/GenBank/DDBJ whole genome shotgun (WGS) entry which is preliminary data.</text>
</comment>
<feature type="compositionally biased region" description="Low complexity" evidence="1">
    <location>
        <begin position="453"/>
        <end position="472"/>
    </location>
</feature>
<dbReference type="NCBIfam" id="NF038145">
    <property type="entry name" value="Hvo_1808_fam"/>
    <property type="match status" value="1"/>
</dbReference>
<dbReference type="AlphaFoldDB" id="A0AAE3K352"/>
<evidence type="ECO:0000313" key="2">
    <source>
        <dbReference type="EMBL" id="MCL9812397.1"/>
    </source>
</evidence>
<dbReference type="EMBL" id="JAKRVY010000001">
    <property type="protein sequence ID" value="MCL9812397.1"/>
    <property type="molecule type" value="Genomic_DNA"/>
</dbReference>
<reference evidence="2 3" key="1">
    <citation type="journal article" date="2022" name="Syst. Appl. Microbiol.">
        <title>Natronocalculus amylovorans gen. nov., sp. nov., and Natranaeroarchaeum aerophilus sp. nov., dominant culturable amylolytic natronoarchaea from hypersaline soda lakes in southwestern Siberia.</title>
        <authorList>
            <person name="Sorokin D.Y."/>
            <person name="Elcheninov A.G."/>
            <person name="Khizhniak T.V."/>
            <person name="Koenen M."/>
            <person name="Bale N.J."/>
            <person name="Damste J.S.S."/>
            <person name="Kublanov I.V."/>
        </authorList>
    </citation>
    <scope>NUCLEOTIDE SEQUENCE [LARGE SCALE GENOMIC DNA]</scope>
    <source>
        <strain evidence="2 3">AArc-St1-1</strain>
    </source>
</reference>
<keyword evidence="3" id="KW-1185">Reference proteome</keyword>
<protein>
    <submittedName>
        <fullName evidence="2">Hvo_1808 family surface protein</fullName>
    </submittedName>
</protein>
<feature type="region of interest" description="Disordered" evidence="1">
    <location>
        <begin position="281"/>
        <end position="310"/>
    </location>
</feature>
<dbReference type="InterPro" id="IPR047792">
    <property type="entry name" value="Hvo_1808-like"/>
</dbReference>
<evidence type="ECO:0000256" key="1">
    <source>
        <dbReference type="SAM" id="MobiDB-lite"/>
    </source>
</evidence>
<evidence type="ECO:0000313" key="3">
    <source>
        <dbReference type="Proteomes" id="UP001202674"/>
    </source>
</evidence>
<proteinExistence type="predicted"/>
<dbReference type="Proteomes" id="UP001202674">
    <property type="component" value="Unassembled WGS sequence"/>
</dbReference>
<sequence length="472" mass="51988">MNRRFVAVLVVGVLVLLAGCTVPTADVDEGPQPLDDDELGYVDGHWYNDSLDVDTSDGLSEDELDAVTKRAMARIEHERGLNFERTVPVEVISREEFQQSDTASGEYSAFDEQLWRSTFVVGDDSTVGEEFDALYGASVQGYYTTADDGRIVLVADDPDAVEVDRGTLVHELTHALQDQHFGISRETTTRDERLGWLGLLEGEANYMMDIYEERCEVEWECIDPATSGGGGSQQSFNEGLYLTIFHPYSDGPQFVHELREREGWEGVNAAYEEYPASTAQVIDPDRYPDSPGEDVEIDDRSDGSWERLGEDEPRVETVGEAGLFAALWYNGVIDQRHIATASGEYARYNYAHPITNGWNGDSLVVYENDDEYGHVFESEWSSADDAEEFAAAYEELLTANAAESVDERTYQVSEDEPFAGAYRVVQDGTTVTVVHAPTVEELDDVHAVEDPVPASMSAPTPAGTAATASAAS</sequence>
<name>A0AAE3K352_9EURY</name>
<accession>A0AAE3K352</accession>
<feature type="region of interest" description="Disordered" evidence="1">
    <location>
        <begin position="451"/>
        <end position="472"/>
    </location>
</feature>
<dbReference type="PROSITE" id="PS51257">
    <property type="entry name" value="PROKAR_LIPOPROTEIN"/>
    <property type="match status" value="1"/>
</dbReference>
<gene>
    <name evidence="2" type="ORF">AArcSt11_01865</name>
</gene>
<organism evidence="2 3">
    <name type="scientific">Natranaeroarchaeum aerophilus</name>
    <dbReference type="NCBI Taxonomy" id="2917711"/>
    <lineage>
        <taxon>Archaea</taxon>
        <taxon>Methanobacteriati</taxon>
        <taxon>Methanobacteriota</taxon>
        <taxon>Stenosarchaea group</taxon>
        <taxon>Halobacteria</taxon>
        <taxon>Halobacteriales</taxon>
        <taxon>Natronoarchaeaceae</taxon>
        <taxon>Natranaeroarchaeum</taxon>
    </lineage>
</organism>
<feature type="compositionally biased region" description="Basic and acidic residues" evidence="1">
    <location>
        <begin position="298"/>
        <end position="310"/>
    </location>
</feature>
<dbReference type="RefSeq" id="WP_250594044.1">
    <property type="nucleotide sequence ID" value="NZ_JAKRVY010000001.1"/>
</dbReference>